<dbReference type="AlphaFoldDB" id="A0A5N5IZ31"/>
<feature type="domain" description="Glycosyltransferase 2-like" evidence="11">
    <location>
        <begin position="365"/>
        <end position="488"/>
    </location>
</feature>
<keyword evidence="6" id="KW-0333">Golgi apparatus</keyword>
<comment type="caution">
    <text evidence="12">The sequence shown here is derived from an EMBL/GenBank/DDBJ whole genome shotgun (WGS) entry which is preliminary data.</text>
</comment>
<evidence type="ECO:0000313" key="13">
    <source>
        <dbReference type="Proteomes" id="UP000326939"/>
    </source>
</evidence>
<dbReference type="PANTHER" id="PTHR32044">
    <property type="entry name" value="GLUCOMANNAN 4-BETA-MANNOSYLTRANSFERASE 9"/>
    <property type="match status" value="1"/>
</dbReference>
<dbReference type="InterPro" id="IPR001173">
    <property type="entry name" value="Glyco_trans_2-like"/>
</dbReference>
<keyword evidence="5 10" id="KW-1133">Transmembrane helix</keyword>
<feature type="transmembrane region" description="Helical" evidence="10">
    <location>
        <begin position="489"/>
        <end position="508"/>
    </location>
</feature>
<dbReference type="InterPro" id="IPR029044">
    <property type="entry name" value="Nucleotide-diphossugar_trans"/>
</dbReference>
<dbReference type="PANTHER" id="PTHR32044:SF77">
    <property type="entry name" value="GLUCOMANNAN 4-BETA-MANNOSYLTRANSFERASE 9"/>
    <property type="match status" value="1"/>
</dbReference>
<name>A0A5N5IZ31_9ROSI</name>
<sequence length="509" mass="57930">MLLSQHLITLQSKSPASSQIEPLCGKKDEAELAALEAALAAPKLPVKPSPFASTSSSPGKILELAGNAARDNKKNRGMRENRGFFFTMHCNSHSVATLFEFFFSVVETGRDGSFLESSGRNVEIRRERAYHEVFQSAPPAAEAKKEKKVEERVESDDARPLEICAEPPLSETKQIYCCSVSVLFFFENLKCITETGEEKKQMLKKMQDLLLEISALEIENKDNAERLQSKIQIKEEETDALRKENEKHEQHLDLLEKQLHNHTYIYKNRQQMERLTSTQMIPDAFQGARDDVRVQSAIVTLLRLAVAICLIMSLMLFIERVYMGVVIMLVKLFGRKPADRRYRWEAMKDDVEVGNSTYPMVLVQIPMYNERELSIGAACGLSWPSDRVIIQVLDGSTDPTIKDMVELECQRWAIKGINIKYEIRDNRNGYKSGALKEGMKRSYVKSCDYVAIFDADFQPEPDFLRRTIPFLVHNPELALVQTRWKFGNLALITTFSHLNLVVITINLGP</sequence>
<keyword evidence="8" id="KW-0961">Cell wall biogenesis/degradation</keyword>
<evidence type="ECO:0000256" key="6">
    <source>
        <dbReference type="ARBA" id="ARBA00023034"/>
    </source>
</evidence>
<accession>A0A5N5IZ31</accession>
<dbReference type="GO" id="GO:0071555">
    <property type="term" value="P:cell wall organization"/>
    <property type="evidence" value="ECO:0007669"/>
    <property type="project" value="UniProtKB-KW"/>
</dbReference>
<evidence type="ECO:0000256" key="8">
    <source>
        <dbReference type="ARBA" id="ARBA00023316"/>
    </source>
</evidence>
<keyword evidence="4 10" id="KW-0812">Transmembrane</keyword>
<evidence type="ECO:0000256" key="7">
    <source>
        <dbReference type="ARBA" id="ARBA00023136"/>
    </source>
</evidence>
<gene>
    <name evidence="12" type="ORF">DKX38_028790</name>
</gene>
<feature type="coiled-coil region" evidence="9">
    <location>
        <begin position="199"/>
        <end position="258"/>
    </location>
</feature>
<dbReference type="Gene3D" id="3.90.550.10">
    <property type="entry name" value="Spore Coat Polysaccharide Biosynthesis Protein SpsA, Chain A"/>
    <property type="match status" value="1"/>
</dbReference>
<evidence type="ECO:0000313" key="12">
    <source>
        <dbReference type="EMBL" id="KAB5511762.1"/>
    </source>
</evidence>
<evidence type="ECO:0000256" key="1">
    <source>
        <dbReference type="ARBA" id="ARBA00004653"/>
    </source>
</evidence>
<evidence type="ECO:0000256" key="5">
    <source>
        <dbReference type="ARBA" id="ARBA00022989"/>
    </source>
</evidence>
<comment type="subcellular location">
    <subcellularLocation>
        <location evidence="1">Golgi apparatus membrane</location>
        <topology evidence="1">Multi-pass membrane protein</topology>
    </subcellularLocation>
</comment>
<evidence type="ECO:0000256" key="2">
    <source>
        <dbReference type="ARBA" id="ARBA00022676"/>
    </source>
</evidence>
<evidence type="ECO:0000256" key="4">
    <source>
        <dbReference type="ARBA" id="ARBA00022692"/>
    </source>
</evidence>
<evidence type="ECO:0000256" key="10">
    <source>
        <dbReference type="SAM" id="Phobius"/>
    </source>
</evidence>
<keyword evidence="3" id="KW-0808">Transferase</keyword>
<evidence type="ECO:0000259" key="11">
    <source>
        <dbReference type="Pfam" id="PF00535"/>
    </source>
</evidence>
<protein>
    <recommendedName>
        <fullName evidence="11">Glycosyltransferase 2-like domain-containing protein</fullName>
    </recommendedName>
</protein>
<evidence type="ECO:0000256" key="3">
    <source>
        <dbReference type="ARBA" id="ARBA00022679"/>
    </source>
</evidence>
<dbReference type="GO" id="GO:0000139">
    <property type="term" value="C:Golgi membrane"/>
    <property type="evidence" value="ECO:0007669"/>
    <property type="project" value="UniProtKB-SubCell"/>
</dbReference>
<dbReference type="SUPFAM" id="SSF53448">
    <property type="entry name" value="Nucleotide-diphospho-sugar transferases"/>
    <property type="match status" value="1"/>
</dbReference>
<keyword evidence="13" id="KW-1185">Reference proteome</keyword>
<dbReference type="Proteomes" id="UP000326939">
    <property type="component" value="Chromosome 19"/>
</dbReference>
<keyword evidence="2" id="KW-0328">Glycosyltransferase</keyword>
<dbReference type="EMBL" id="VDCV01000019">
    <property type="protein sequence ID" value="KAB5511762.1"/>
    <property type="molecule type" value="Genomic_DNA"/>
</dbReference>
<evidence type="ECO:0000256" key="9">
    <source>
        <dbReference type="SAM" id="Coils"/>
    </source>
</evidence>
<keyword evidence="9" id="KW-0175">Coiled coil</keyword>
<dbReference type="Pfam" id="PF00535">
    <property type="entry name" value="Glycos_transf_2"/>
    <property type="match status" value="1"/>
</dbReference>
<organism evidence="12 13">
    <name type="scientific">Salix brachista</name>
    <dbReference type="NCBI Taxonomy" id="2182728"/>
    <lineage>
        <taxon>Eukaryota</taxon>
        <taxon>Viridiplantae</taxon>
        <taxon>Streptophyta</taxon>
        <taxon>Embryophyta</taxon>
        <taxon>Tracheophyta</taxon>
        <taxon>Spermatophyta</taxon>
        <taxon>Magnoliopsida</taxon>
        <taxon>eudicotyledons</taxon>
        <taxon>Gunneridae</taxon>
        <taxon>Pentapetalae</taxon>
        <taxon>rosids</taxon>
        <taxon>fabids</taxon>
        <taxon>Malpighiales</taxon>
        <taxon>Salicaceae</taxon>
        <taxon>Saliceae</taxon>
        <taxon>Salix</taxon>
    </lineage>
</organism>
<reference evidence="13" key="1">
    <citation type="journal article" date="2019" name="Gigascience">
        <title>De novo genome assembly of the endangered Acer yangbiense, a plant species with extremely small populations endemic to Yunnan Province, China.</title>
        <authorList>
            <person name="Yang J."/>
            <person name="Wariss H.M."/>
            <person name="Tao L."/>
            <person name="Zhang R."/>
            <person name="Yun Q."/>
            <person name="Hollingsworth P."/>
            <person name="Dao Z."/>
            <person name="Luo G."/>
            <person name="Guo H."/>
            <person name="Ma Y."/>
            <person name="Sun W."/>
        </authorList>
    </citation>
    <scope>NUCLEOTIDE SEQUENCE [LARGE SCALE GENOMIC DNA]</scope>
    <source>
        <strain evidence="13">cv. br00</strain>
    </source>
</reference>
<dbReference type="GO" id="GO:0051753">
    <property type="term" value="F:mannan synthase activity"/>
    <property type="evidence" value="ECO:0007669"/>
    <property type="project" value="TreeGrafter"/>
</dbReference>
<keyword evidence="7 10" id="KW-0472">Membrane</keyword>
<proteinExistence type="predicted"/>
<feature type="transmembrane region" description="Helical" evidence="10">
    <location>
        <begin position="304"/>
        <end position="333"/>
    </location>
</feature>